<protein>
    <submittedName>
        <fullName evidence="1">RCG57575</fullName>
    </submittedName>
</protein>
<evidence type="ECO:0000313" key="1">
    <source>
        <dbReference type="EMBL" id="EDL94417.1"/>
    </source>
</evidence>
<proteinExistence type="predicted"/>
<organism evidence="1 2">
    <name type="scientific">Rattus norvegicus</name>
    <name type="common">Rat</name>
    <dbReference type="NCBI Taxonomy" id="10116"/>
    <lineage>
        <taxon>Eukaryota</taxon>
        <taxon>Metazoa</taxon>
        <taxon>Chordata</taxon>
        <taxon>Craniata</taxon>
        <taxon>Vertebrata</taxon>
        <taxon>Euteleostomi</taxon>
        <taxon>Mammalia</taxon>
        <taxon>Eutheria</taxon>
        <taxon>Euarchontoglires</taxon>
        <taxon>Glires</taxon>
        <taxon>Rodentia</taxon>
        <taxon>Myomorpha</taxon>
        <taxon>Muroidea</taxon>
        <taxon>Muridae</taxon>
        <taxon>Murinae</taxon>
        <taxon>Rattus</taxon>
    </lineage>
</organism>
<dbReference type="EMBL" id="CH473986">
    <property type="protein sequence ID" value="EDL94417.1"/>
    <property type="molecule type" value="Genomic_DNA"/>
</dbReference>
<evidence type="ECO:0000313" key="2">
    <source>
        <dbReference type="Proteomes" id="UP000234681"/>
    </source>
</evidence>
<name>A6JHU3_RAT</name>
<gene>
    <name evidence="1" type="ORF">rCG_57575</name>
</gene>
<reference evidence="2" key="1">
    <citation type="submission" date="2005-09" db="EMBL/GenBank/DDBJ databases">
        <authorList>
            <person name="Mural R.J."/>
            <person name="Li P.W."/>
            <person name="Adams M.D."/>
            <person name="Amanatides P.G."/>
            <person name="Baden-Tillson H."/>
            <person name="Barnstead M."/>
            <person name="Chin S.H."/>
            <person name="Dew I."/>
            <person name="Evans C.A."/>
            <person name="Ferriera S."/>
            <person name="Flanigan M."/>
            <person name="Fosler C."/>
            <person name="Glodek A."/>
            <person name="Gu Z."/>
            <person name="Holt R.A."/>
            <person name="Jennings D."/>
            <person name="Kraft C.L."/>
            <person name="Lu F."/>
            <person name="Nguyen T."/>
            <person name="Nusskern D.R."/>
            <person name="Pfannkoch C.M."/>
            <person name="Sitter C."/>
            <person name="Sutton G.G."/>
            <person name="Venter J.C."/>
            <person name="Wang Z."/>
            <person name="Woodage T."/>
            <person name="Zheng X.H."/>
            <person name="Zhong F."/>
        </authorList>
    </citation>
    <scope>NUCLEOTIDE SEQUENCE [LARGE SCALE GENOMIC DNA]</scope>
    <source>
        <strain>BN</strain>
        <strain evidence="2">Sprague-Dawley</strain>
    </source>
</reference>
<accession>A6JHU3</accession>
<sequence>MVGKREAQMWRPMLQLCLCALREGPGCPRAKCSPEADIGTLLCSHEDPRVDAPGRPTTARHSEVTVRKTISLKSKVSVLSKYTWLLV</sequence>
<dbReference type="Proteomes" id="UP000234681">
    <property type="component" value="Chromosome 1"/>
</dbReference>
<feature type="non-terminal residue" evidence="1">
    <location>
        <position position="87"/>
    </location>
</feature>
<dbReference type="AlphaFoldDB" id="A6JHU3"/>